<gene>
    <name evidence="2" type="ORF">M0811_08256</name>
</gene>
<dbReference type="PANTHER" id="PTHR13939:SF0">
    <property type="entry name" value="NMN AMIDOHYDROLASE-LIKE PROTEIN YFAY"/>
    <property type="match status" value="1"/>
</dbReference>
<organism evidence="2 3">
    <name type="scientific">Anaeramoeba ignava</name>
    <name type="common">Anaerobic marine amoeba</name>
    <dbReference type="NCBI Taxonomy" id="1746090"/>
    <lineage>
        <taxon>Eukaryota</taxon>
        <taxon>Metamonada</taxon>
        <taxon>Anaeramoebidae</taxon>
        <taxon>Anaeramoeba</taxon>
    </lineage>
</organism>
<protein>
    <submittedName>
        <fullName evidence="2">Molybdopterin binding domain protein</fullName>
    </submittedName>
</protein>
<dbReference type="AlphaFoldDB" id="A0A9Q0LJL1"/>
<dbReference type="SUPFAM" id="SSF53218">
    <property type="entry name" value="Molybdenum cofactor biosynthesis proteins"/>
    <property type="match status" value="1"/>
</dbReference>
<comment type="caution">
    <text evidence="2">The sequence shown here is derived from an EMBL/GenBank/DDBJ whole genome shotgun (WGS) entry which is preliminary data.</text>
</comment>
<dbReference type="OrthoDB" id="448496at2759"/>
<dbReference type="InterPro" id="IPR056596">
    <property type="entry name" value="FLAD1_M"/>
</dbReference>
<accession>A0A9Q0LJL1</accession>
<name>A0A9Q0LJL1_ANAIG</name>
<reference evidence="2" key="1">
    <citation type="submission" date="2022-10" db="EMBL/GenBank/DDBJ databases">
        <title>Novel sulphate-reducing endosymbionts in the free-living metamonad Anaeramoeba.</title>
        <authorList>
            <person name="Jerlstrom-Hultqvist J."/>
            <person name="Cepicka I."/>
            <person name="Gallot-Lavallee L."/>
            <person name="Salas-Leiva D."/>
            <person name="Curtis B.A."/>
            <person name="Zahonova K."/>
            <person name="Pipaliya S."/>
            <person name="Dacks J."/>
            <person name="Roger A.J."/>
        </authorList>
    </citation>
    <scope>NUCLEOTIDE SEQUENCE</scope>
    <source>
        <strain evidence="2">BMAN</strain>
    </source>
</reference>
<keyword evidence="3" id="KW-1185">Reference proteome</keyword>
<dbReference type="SMART" id="SM00852">
    <property type="entry name" value="MoCF_biosynth"/>
    <property type="match status" value="1"/>
</dbReference>
<dbReference type="InterPro" id="IPR050101">
    <property type="entry name" value="CinA"/>
</dbReference>
<dbReference type="Pfam" id="PF24102">
    <property type="entry name" value="FLAD1_M"/>
    <property type="match status" value="1"/>
</dbReference>
<dbReference type="EMBL" id="JAPDFW010000071">
    <property type="protein sequence ID" value="KAJ5073983.1"/>
    <property type="molecule type" value="Genomic_DNA"/>
</dbReference>
<proteinExistence type="predicted"/>
<dbReference type="CDD" id="cd00885">
    <property type="entry name" value="cinA"/>
    <property type="match status" value="1"/>
</dbReference>
<evidence type="ECO:0000313" key="2">
    <source>
        <dbReference type="EMBL" id="KAJ5073983.1"/>
    </source>
</evidence>
<dbReference type="InterPro" id="IPR001453">
    <property type="entry name" value="MoaB/Mog_dom"/>
</dbReference>
<dbReference type="Gene3D" id="3.40.980.10">
    <property type="entry name" value="MoaB/Mog-like domain"/>
    <property type="match status" value="1"/>
</dbReference>
<dbReference type="InterPro" id="IPR036425">
    <property type="entry name" value="MoaB/Mog-like_dom_sf"/>
</dbReference>
<evidence type="ECO:0000259" key="1">
    <source>
        <dbReference type="SMART" id="SM00852"/>
    </source>
</evidence>
<dbReference type="Pfam" id="PF00994">
    <property type="entry name" value="MoCF_biosynth"/>
    <property type="match status" value="1"/>
</dbReference>
<dbReference type="PANTHER" id="PTHR13939">
    <property type="entry name" value="NICOTINAMIDE-NUCLEOTIDE AMIDOHYDROLASE PNCC"/>
    <property type="match status" value="1"/>
</dbReference>
<dbReference type="Proteomes" id="UP001149090">
    <property type="component" value="Unassembled WGS sequence"/>
</dbReference>
<feature type="domain" description="MoaB/Mog" evidence="1">
    <location>
        <begin position="61"/>
        <end position="223"/>
    </location>
</feature>
<sequence>MFPGFQISQKISTRNFRELLQIEKKLIETIIKPKEEQRITNITKRTIQKKLEITPRIQTAGGIIIGDEILSGKIKEKNLLTLSKRLSSYDVKLKRVEIVGDCQEEIISTTRRLSQECDYVFASGGIGCTHDDITYQAIASAFNRKLVTDKDLVNEMKKFYSSVYAKKQNAVQKMATIPENSEIIKTPGLWSPLVYVENVFILPGVPELFELMLNSAFSRIVKGPRITLQMIYSDYPKEEIKEFLDDLQSQFSSVIIGCYPQADCKKAGCKSAITIEGLNEKEVIYIAQLIKDKIKGSFFKPDTKHY</sequence>
<evidence type="ECO:0000313" key="3">
    <source>
        <dbReference type="Proteomes" id="UP001149090"/>
    </source>
</evidence>
<dbReference type="OMA" id="EGWAPGC"/>